<comment type="similarity">
    <text evidence="10">Belongs to the LpxH family.</text>
</comment>
<dbReference type="EMBL" id="VMRY01000040">
    <property type="protein sequence ID" value="TVT54762.1"/>
    <property type="molecule type" value="Genomic_DNA"/>
</dbReference>
<evidence type="ECO:0000256" key="2">
    <source>
        <dbReference type="ARBA" id="ARBA00022516"/>
    </source>
</evidence>
<sequence length="241" mass="27285">MPDKLIISDLHLSGSRPATIHLFLRFLREQTSDAEHLYILGDLFDAWIGDDDTTPPVPQIIEGLATLTNQGCKLSVMHGNRDFLLGEKFVAATGCSLLPDPFVVDFNGTATLLMHGDLLCSDDQEYLQARKLLRSTAFIENFLSRSIQERRELAVQYRKRSGEVISLKSADIMDVNQETVEEYMRNSGVIQLIHGHTHRPAMHQFSLDGQHARRYVLEDWHDDSGAYIRISGNSIIQEIFC</sequence>
<feature type="binding site" evidence="10">
    <location>
        <position position="80"/>
    </location>
    <ligand>
        <name>Mn(2+)</name>
        <dbReference type="ChEBI" id="CHEBI:29035"/>
        <label>2</label>
    </ligand>
</feature>
<comment type="cofactor">
    <cofactor evidence="10">
        <name>Mn(2+)</name>
        <dbReference type="ChEBI" id="CHEBI:29035"/>
    </cofactor>
    <text evidence="10">Binds 2 Mn(2+) ions per subunit in a binuclear metal center.</text>
</comment>
<dbReference type="AlphaFoldDB" id="A0A558D165"/>
<feature type="binding site" evidence="10">
    <location>
        <position position="9"/>
    </location>
    <ligand>
        <name>Mn(2+)</name>
        <dbReference type="ChEBI" id="CHEBI:29035"/>
        <label>1</label>
    </ligand>
</feature>
<evidence type="ECO:0000256" key="8">
    <source>
        <dbReference type="ARBA" id="ARBA00023136"/>
    </source>
</evidence>
<dbReference type="PANTHER" id="PTHR34990">
    <property type="entry name" value="UDP-2,3-DIACYLGLUCOSAMINE HYDROLASE-RELATED"/>
    <property type="match status" value="1"/>
</dbReference>
<feature type="binding site" evidence="10">
    <location>
        <position position="196"/>
    </location>
    <ligand>
        <name>substrate</name>
    </ligand>
</feature>
<feature type="binding site" evidence="10">
    <location>
        <position position="115"/>
    </location>
    <ligand>
        <name>Mn(2+)</name>
        <dbReference type="ChEBI" id="CHEBI:29035"/>
        <label>2</label>
    </ligand>
</feature>
<comment type="caution">
    <text evidence="10">Lacks conserved residue(s) required for the propagation of feature annotation.</text>
</comment>
<keyword evidence="6 10" id="KW-0378">Hydrolase</keyword>
<keyword evidence="8 10" id="KW-0472">Membrane</keyword>
<name>A0A558D165_9GAMM</name>
<dbReference type="NCBIfam" id="TIGR01854">
    <property type="entry name" value="lipid_A_lpxH"/>
    <property type="match status" value="1"/>
</dbReference>
<keyword evidence="7 10" id="KW-0443">Lipid metabolism</keyword>
<evidence type="ECO:0000259" key="11">
    <source>
        <dbReference type="Pfam" id="PF00149"/>
    </source>
</evidence>
<evidence type="ECO:0000256" key="9">
    <source>
        <dbReference type="ARBA" id="ARBA00023211"/>
    </source>
</evidence>
<keyword evidence="1 10" id="KW-1003">Cell membrane</keyword>
<evidence type="ECO:0000256" key="6">
    <source>
        <dbReference type="ARBA" id="ARBA00022801"/>
    </source>
</evidence>
<dbReference type="InterPro" id="IPR004843">
    <property type="entry name" value="Calcineurin-like_PHP"/>
</dbReference>
<feature type="domain" description="Calcineurin-like phosphoesterase" evidence="11">
    <location>
        <begin position="5"/>
        <end position="200"/>
    </location>
</feature>
<comment type="catalytic activity">
    <reaction evidence="10">
        <text>UDP-2-N,3-O-bis[(3R)-3-hydroxytetradecanoyl]-alpha-D-glucosamine + H2O = 2-N,3-O-bis[(3R)-3-hydroxytetradecanoyl]-alpha-D-glucosaminyl 1-phosphate + UMP + 2 H(+)</text>
        <dbReference type="Rhea" id="RHEA:25213"/>
        <dbReference type="ChEBI" id="CHEBI:15377"/>
        <dbReference type="ChEBI" id="CHEBI:15378"/>
        <dbReference type="ChEBI" id="CHEBI:57865"/>
        <dbReference type="ChEBI" id="CHEBI:57957"/>
        <dbReference type="ChEBI" id="CHEBI:78847"/>
        <dbReference type="EC" id="3.6.1.54"/>
    </reaction>
</comment>
<feature type="binding site" evidence="10">
    <location>
        <position position="161"/>
    </location>
    <ligand>
        <name>substrate</name>
    </ligand>
</feature>
<dbReference type="GO" id="GO:0005737">
    <property type="term" value="C:cytoplasm"/>
    <property type="evidence" value="ECO:0007669"/>
    <property type="project" value="InterPro"/>
</dbReference>
<evidence type="ECO:0000313" key="13">
    <source>
        <dbReference type="Proteomes" id="UP000317355"/>
    </source>
</evidence>
<dbReference type="HAMAP" id="MF_00575">
    <property type="entry name" value="LpxH"/>
    <property type="match status" value="1"/>
</dbReference>
<dbReference type="Pfam" id="PF00149">
    <property type="entry name" value="Metallophos"/>
    <property type="match status" value="1"/>
</dbReference>
<dbReference type="GO" id="GO:0009245">
    <property type="term" value="P:lipid A biosynthetic process"/>
    <property type="evidence" value="ECO:0007669"/>
    <property type="project" value="UniProtKB-UniRule"/>
</dbReference>
<feature type="binding site" evidence="10">
    <location>
        <position position="198"/>
    </location>
    <ligand>
        <name>Mn(2+)</name>
        <dbReference type="ChEBI" id="CHEBI:29035"/>
        <label>1</label>
    </ligand>
</feature>
<keyword evidence="9 10" id="KW-0464">Manganese</keyword>
<keyword evidence="3 10" id="KW-0997">Cell inner membrane</keyword>
<comment type="pathway">
    <text evidence="10">Glycolipid biosynthesis; lipid IV(A) biosynthesis; lipid IV(A) from (3R)-3-hydroxytetradecanoyl-[acyl-carrier-protein] and UDP-N-acetyl-alpha-D-glucosamine: step 4/6.</text>
</comment>
<protein>
    <recommendedName>
        <fullName evidence="10">UDP-2,3-diacylglucosamine hydrolase</fullName>
        <ecNumber evidence="10">3.6.1.54</ecNumber>
    </recommendedName>
    <alternativeName>
        <fullName evidence="10">UDP-2,3-diacylglucosamine diphosphatase</fullName>
    </alternativeName>
</protein>
<dbReference type="Proteomes" id="UP000317355">
    <property type="component" value="Unassembled WGS sequence"/>
</dbReference>
<dbReference type="EC" id="3.6.1.54" evidence="10"/>
<evidence type="ECO:0000313" key="12">
    <source>
        <dbReference type="EMBL" id="TVT54762.1"/>
    </source>
</evidence>
<keyword evidence="5 10" id="KW-0479">Metal-binding</keyword>
<dbReference type="InterPro" id="IPR043461">
    <property type="entry name" value="LpxH-like"/>
</dbReference>
<evidence type="ECO:0000256" key="4">
    <source>
        <dbReference type="ARBA" id="ARBA00022556"/>
    </source>
</evidence>
<feature type="binding site" evidence="10">
    <location>
        <position position="123"/>
    </location>
    <ligand>
        <name>substrate</name>
    </ligand>
</feature>
<comment type="subcellular location">
    <subcellularLocation>
        <location evidence="10">Cell inner membrane</location>
        <topology evidence="10">Peripheral membrane protein</topology>
        <orientation evidence="10">Cytoplasmic side</orientation>
    </subcellularLocation>
</comment>
<dbReference type="Gene3D" id="3.60.21.10">
    <property type="match status" value="1"/>
</dbReference>
<organism evidence="12 13">
    <name type="scientific">Sedimenticola thiotaurini</name>
    <dbReference type="NCBI Taxonomy" id="1543721"/>
    <lineage>
        <taxon>Bacteria</taxon>
        <taxon>Pseudomonadati</taxon>
        <taxon>Pseudomonadota</taxon>
        <taxon>Gammaproteobacteria</taxon>
        <taxon>Chromatiales</taxon>
        <taxon>Sedimenticolaceae</taxon>
        <taxon>Sedimenticola</taxon>
    </lineage>
</organism>
<keyword evidence="2 10" id="KW-0444">Lipid biosynthesis</keyword>
<feature type="binding site" evidence="10">
    <location>
        <position position="196"/>
    </location>
    <ligand>
        <name>Mn(2+)</name>
        <dbReference type="ChEBI" id="CHEBI:29035"/>
        <label>2</label>
    </ligand>
</feature>
<keyword evidence="4 10" id="KW-0441">Lipid A biosynthesis</keyword>
<dbReference type="GO" id="GO:0030145">
    <property type="term" value="F:manganese ion binding"/>
    <property type="evidence" value="ECO:0007669"/>
    <property type="project" value="UniProtKB-UniRule"/>
</dbReference>
<evidence type="ECO:0000256" key="1">
    <source>
        <dbReference type="ARBA" id="ARBA00022475"/>
    </source>
</evidence>
<dbReference type="InterPro" id="IPR029052">
    <property type="entry name" value="Metallo-depent_PP-like"/>
</dbReference>
<dbReference type="InterPro" id="IPR010138">
    <property type="entry name" value="UDP-diacylglucosamine_Hdrlase"/>
</dbReference>
<evidence type="ECO:0000256" key="7">
    <source>
        <dbReference type="ARBA" id="ARBA00023098"/>
    </source>
</evidence>
<feature type="binding site" evidence="10">
    <location>
        <position position="11"/>
    </location>
    <ligand>
        <name>Mn(2+)</name>
        <dbReference type="ChEBI" id="CHEBI:29035"/>
        <label>1</label>
    </ligand>
</feature>
<feature type="binding site" evidence="10">
    <location>
        <position position="168"/>
    </location>
    <ligand>
        <name>substrate</name>
    </ligand>
</feature>
<dbReference type="NCBIfam" id="NF003743">
    <property type="entry name" value="PRK05340.1"/>
    <property type="match status" value="1"/>
</dbReference>
<comment type="function">
    <text evidence="10">Hydrolyzes the pyrophosphate bond of UDP-2,3-diacylglucosamine to yield 2,3-diacylglucosamine 1-phosphate (lipid X) and UMP by catalyzing the attack of water at the alpha-P atom. Involved in the biosynthesis of lipid A, a phosphorylated glycolipid that anchors the lipopolysaccharide to the outer membrane of the cell.</text>
</comment>
<dbReference type="PANTHER" id="PTHR34990:SF1">
    <property type="entry name" value="UDP-2,3-DIACYLGLUCOSAMINE HYDROLASE"/>
    <property type="match status" value="1"/>
</dbReference>
<accession>A0A558D165</accession>
<comment type="caution">
    <text evidence="12">The sequence shown here is derived from an EMBL/GenBank/DDBJ whole genome shotgun (WGS) entry which is preliminary data.</text>
</comment>
<feature type="binding site" evidence="10">
    <location>
        <position position="42"/>
    </location>
    <ligand>
        <name>Mn(2+)</name>
        <dbReference type="ChEBI" id="CHEBI:29035"/>
        <label>1</label>
    </ligand>
</feature>
<dbReference type="GO" id="GO:0008758">
    <property type="term" value="F:UDP-2,3-diacylglucosamine hydrolase activity"/>
    <property type="evidence" value="ECO:0007669"/>
    <property type="project" value="UniProtKB-UniRule"/>
</dbReference>
<evidence type="ECO:0000256" key="5">
    <source>
        <dbReference type="ARBA" id="ARBA00022723"/>
    </source>
</evidence>
<feature type="binding site" evidence="10">
    <location>
        <position position="42"/>
    </location>
    <ligand>
        <name>Mn(2+)</name>
        <dbReference type="ChEBI" id="CHEBI:29035"/>
        <label>2</label>
    </ligand>
</feature>
<evidence type="ECO:0000256" key="3">
    <source>
        <dbReference type="ARBA" id="ARBA00022519"/>
    </source>
</evidence>
<gene>
    <name evidence="10" type="primary">lpxH</name>
    <name evidence="12" type="ORF">FHK82_09635</name>
</gene>
<reference evidence="12 13" key="1">
    <citation type="submission" date="2019-07" db="EMBL/GenBank/DDBJ databases">
        <title>The pathways for chlorine oxyanion respiration interact through the shared metabolite chlorate.</title>
        <authorList>
            <person name="Barnum T.P."/>
            <person name="Cheng Y."/>
            <person name="Hill K.A."/>
            <person name="Lucas L.N."/>
            <person name="Carlson H.K."/>
            <person name="Coates J.D."/>
        </authorList>
    </citation>
    <scope>NUCLEOTIDE SEQUENCE [LARGE SCALE GENOMIC DNA]</scope>
    <source>
        <strain evidence="12">BK-3</strain>
    </source>
</reference>
<dbReference type="UniPathway" id="UPA00359">
    <property type="reaction ID" value="UER00480"/>
</dbReference>
<dbReference type="GO" id="GO:0019897">
    <property type="term" value="C:extrinsic component of plasma membrane"/>
    <property type="evidence" value="ECO:0007669"/>
    <property type="project" value="UniProtKB-UniRule"/>
</dbReference>
<evidence type="ECO:0000256" key="10">
    <source>
        <dbReference type="HAMAP-Rule" id="MF_00575"/>
    </source>
</evidence>
<dbReference type="SUPFAM" id="SSF56300">
    <property type="entry name" value="Metallo-dependent phosphatases"/>
    <property type="match status" value="1"/>
</dbReference>
<dbReference type="CDD" id="cd07398">
    <property type="entry name" value="MPP_YbbF-LpxH"/>
    <property type="match status" value="1"/>
</dbReference>
<feature type="binding site" evidence="10">
    <location>
        <begin position="80"/>
        <end position="81"/>
    </location>
    <ligand>
        <name>substrate</name>
    </ligand>
</feature>
<proteinExistence type="inferred from homology"/>